<comment type="similarity">
    <text evidence="2">Belongs to the ABC-4 integral membrane protein family. LolC/E subfamily.</text>
</comment>
<protein>
    <recommendedName>
        <fullName evidence="8">ABC3 transporter permease C-terminal domain-containing protein</fullName>
    </recommendedName>
</protein>
<dbReference type="eggNOG" id="COG4591">
    <property type="taxonomic scope" value="Bacteria"/>
</dbReference>
<evidence type="ECO:0000256" key="1">
    <source>
        <dbReference type="ARBA" id="ARBA00004651"/>
    </source>
</evidence>
<dbReference type="AlphaFoldDB" id="A6GCU2"/>
<organism evidence="9 10">
    <name type="scientific">Plesiocystis pacifica SIR-1</name>
    <dbReference type="NCBI Taxonomy" id="391625"/>
    <lineage>
        <taxon>Bacteria</taxon>
        <taxon>Pseudomonadati</taxon>
        <taxon>Myxococcota</taxon>
        <taxon>Polyangia</taxon>
        <taxon>Nannocystales</taxon>
        <taxon>Nannocystaceae</taxon>
        <taxon>Plesiocystis</taxon>
    </lineage>
</organism>
<dbReference type="EMBL" id="ABCS01000068">
    <property type="protein sequence ID" value="EDM76266.1"/>
    <property type="molecule type" value="Genomic_DNA"/>
</dbReference>
<keyword evidence="4 7" id="KW-0812">Transmembrane</keyword>
<feature type="transmembrane region" description="Helical" evidence="7">
    <location>
        <begin position="97"/>
        <end position="119"/>
    </location>
</feature>
<keyword evidence="10" id="KW-1185">Reference proteome</keyword>
<dbReference type="Pfam" id="PF02687">
    <property type="entry name" value="FtsX"/>
    <property type="match status" value="1"/>
</dbReference>
<dbReference type="OrthoDB" id="9809768at2"/>
<proteinExistence type="inferred from homology"/>
<evidence type="ECO:0000313" key="9">
    <source>
        <dbReference type="EMBL" id="EDM76266.1"/>
    </source>
</evidence>
<comment type="caution">
    <text evidence="9">The sequence shown here is derived from an EMBL/GenBank/DDBJ whole genome shotgun (WGS) entry which is preliminary data.</text>
</comment>
<dbReference type="PANTHER" id="PTHR30489:SF0">
    <property type="entry name" value="LIPOPROTEIN-RELEASING SYSTEM TRANSMEMBRANE PROTEIN LOLE"/>
    <property type="match status" value="1"/>
</dbReference>
<dbReference type="InterPro" id="IPR051447">
    <property type="entry name" value="Lipoprotein-release_system"/>
</dbReference>
<dbReference type="GO" id="GO:0044874">
    <property type="term" value="P:lipoprotein localization to outer membrane"/>
    <property type="evidence" value="ECO:0007669"/>
    <property type="project" value="TreeGrafter"/>
</dbReference>
<keyword evidence="3" id="KW-1003">Cell membrane</keyword>
<evidence type="ECO:0000256" key="6">
    <source>
        <dbReference type="ARBA" id="ARBA00023136"/>
    </source>
</evidence>
<gene>
    <name evidence="9" type="ORF">PPSIR1_07737</name>
</gene>
<feature type="transmembrane region" description="Helical" evidence="7">
    <location>
        <begin position="201"/>
        <end position="222"/>
    </location>
</feature>
<evidence type="ECO:0000256" key="2">
    <source>
        <dbReference type="ARBA" id="ARBA00005236"/>
    </source>
</evidence>
<dbReference type="InterPro" id="IPR003838">
    <property type="entry name" value="ABC3_permease_C"/>
</dbReference>
<name>A6GCU2_9BACT</name>
<evidence type="ECO:0000256" key="4">
    <source>
        <dbReference type="ARBA" id="ARBA00022692"/>
    </source>
</evidence>
<feature type="transmembrane region" description="Helical" evidence="7">
    <location>
        <begin position="139"/>
        <end position="167"/>
    </location>
</feature>
<accession>A6GCU2</accession>
<dbReference type="PANTHER" id="PTHR30489">
    <property type="entry name" value="LIPOPROTEIN-RELEASING SYSTEM TRANSMEMBRANE PROTEIN LOLE"/>
    <property type="match status" value="1"/>
</dbReference>
<reference evidence="9 10" key="1">
    <citation type="submission" date="2007-06" db="EMBL/GenBank/DDBJ databases">
        <authorList>
            <person name="Shimkets L."/>
            <person name="Ferriera S."/>
            <person name="Johnson J."/>
            <person name="Kravitz S."/>
            <person name="Beeson K."/>
            <person name="Sutton G."/>
            <person name="Rogers Y.-H."/>
            <person name="Friedman R."/>
            <person name="Frazier M."/>
            <person name="Venter J.C."/>
        </authorList>
    </citation>
    <scope>NUCLEOTIDE SEQUENCE [LARGE SCALE GENOMIC DNA]</scope>
    <source>
        <strain evidence="9 10">SIR-1</strain>
    </source>
</reference>
<dbReference type="RefSeq" id="WP_006974533.1">
    <property type="nucleotide sequence ID" value="NZ_ABCS01000068.1"/>
</dbReference>
<evidence type="ECO:0000259" key="8">
    <source>
        <dbReference type="Pfam" id="PF02687"/>
    </source>
</evidence>
<dbReference type="Proteomes" id="UP000005801">
    <property type="component" value="Unassembled WGS sequence"/>
</dbReference>
<evidence type="ECO:0000256" key="7">
    <source>
        <dbReference type="SAM" id="Phobius"/>
    </source>
</evidence>
<keyword evidence="5 7" id="KW-1133">Transmembrane helix</keyword>
<dbReference type="GO" id="GO:0098797">
    <property type="term" value="C:plasma membrane protein complex"/>
    <property type="evidence" value="ECO:0007669"/>
    <property type="project" value="TreeGrafter"/>
</dbReference>
<comment type="subcellular location">
    <subcellularLocation>
        <location evidence="1">Cell membrane</location>
        <topology evidence="1">Multi-pass membrane protein</topology>
    </subcellularLocation>
</comment>
<feature type="non-terminal residue" evidence="9">
    <location>
        <position position="1"/>
    </location>
</feature>
<sequence>GEIANGLARVSGIIETGAPEIDGATCLMPIGSLRAILGYEADEATQVAIYVEDHHRADEIAARLQEQVGGEAVAVLPWSEAMPDLATYIQLEEGGNAVMQGIIMVLIAAGIFNTMFVSVMERMREFGILAAIGFSRAQLFTLIVWESLWVAVCGLIAGAILTAYPYYYLATTGLDTSMFVGDQGAQVSGVTMPAVMYADLYLPHAFVIVGAIVFATLTAGLYPAYRAGRVSPVEVIRIV</sequence>
<feature type="domain" description="ABC3 transporter permease C-terminal" evidence="8">
    <location>
        <begin position="101"/>
        <end position="232"/>
    </location>
</feature>
<evidence type="ECO:0000256" key="5">
    <source>
        <dbReference type="ARBA" id="ARBA00022989"/>
    </source>
</evidence>
<keyword evidence="6 7" id="KW-0472">Membrane</keyword>
<evidence type="ECO:0000313" key="10">
    <source>
        <dbReference type="Proteomes" id="UP000005801"/>
    </source>
</evidence>
<evidence type="ECO:0000256" key="3">
    <source>
        <dbReference type="ARBA" id="ARBA00022475"/>
    </source>
</evidence>